<sequence length="90" mass="10030">MYNSSGGLLLFFVLFWNFVGLTFVSQVEPGSIRRSLCIVRSGMGAALRSLQSLDHETQTTIVSRLFLCIVSLSLRLERLGTKYKRIASGD</sequence>
<evidence type="ECO:0000256" key="1">
    <source>
        <dbReference type="SAM" id="Phobius"/>
    </source>
</evidence>
<reference evidence="2" key="1">
    <citation type="journal article" date="2020" name="Stud. Mycol.">
        <title>101 Dothideomycetes genomes: a test case for predicting lifestyles and emergence of pathogens.</title>
        <authorList>
            <person name="Haridas S."/>
            <person name="Albert R."/>
            <person name="Binder M."/>
            <person name="Bloem J."/>
            <person name="Labutti K."/>
            <person name="Salamov A."/>
            <person name="Andreopoulos B."/>
            <person name="Baker S."/>
            <person name="Barry K."/>
            <person name="Bills G."/>
            <person name="Bluhm B."/>
            <person name="Cannon C."/>
            <person name="Castanera R."/>
            <person name="Culley D."/>
            <person name="Daum C."/>
            <person name="Ezra D."/>
            <person name="Gonzalez J."/>
            <person name="Henrissat B."/>
            <person name="Kuo A."/>
            <person name="Liang C."/>
            <person name="Lipzen A."/>
            <person name="Lutzoni F."/>
            <person name="Magnuson J."/>
            <person name="Mondo S."/>
            <person name="Nolan M."/>
            <person name="Ohm R."/>
            <person name="Pangilinan J."/>
            <person name="Park H.-J."/>
            <person name="Ramirez L."/>
            <person name="Alfaro M."/>
            <person name="Sun H."/>
            <person name="Tritt A."/>
            <person name="Yoshinaga Y."/>
            <person name="Zwiers L.-H."/>
            <person name="Turgeon B."/>
            <person name="Goodwin S."/>
            <person name="Spatafora J."/>
            <person name="Crous P."/>
            <person name="Grigoriev I."/>
        </authorList>
    </citation>
    <scope>NUCLEOTIDE SEQUENCE</scope>
    <source>
        <strain evidence="2">CBS 122681</strain>
    </source>
</reference>
<protein>
    <submittedName>
        <fullName evidence="2">Uncharacterized protein</fullName>
    </submittedName>
</protein>
<keyword evidence="1" id="KW-0472">Membrane</keyword>
<dbReference type="EMBL" id="MU004323">
    <property type="protein sequence ID" value="KAF2657607.1"/>
    <property type="molecule type" value="Genomic_DNA"/>
</dbReference>
<keyword evidence="3" id="KW-1185">Reference proteome</keyword>
<dbReference type="AlphaFoldDB" id="A0A6A6TE94"/>
<feature type="transmembrane region" description="Helical" evidence="1">
    <location>
        <begin position="6"/>
        <end position="24"/>
    </location>
</feature>
<evidence type="ECO:0000313" key="2">
    <source>
        <dbReference type="EMBL" id="KAF2657607.1"/>
    </source>
</evidence>
<proteinExistence type="predicted"/>
<name>A0A6A6TE94_9PLEO</name>
<evidence type="ECO:0000313" key="3">
    <source>
        <dbReference type="Proteomes" id="UP000799324"/>
    </source>
</evidence>
<dbReference type="Proteomes" id="UP000799324">
    <property type="component" value="Unassembled WGS sequence"/>
</dbReference>
<gene>
    <name evidence="2" type="ORF">K491DRAFT_318184</name>
</gene>
<organism evidence="2 3">
    <name type="scientific">Lophiostoma macrostomum CBS 122681</name>
    <dbReference type="NCBI Taxonomy" id="1314788"/>
    <lineage>
        <taxon>Eukaryota</taxon>
        <taxon>Fungi</taxon>
        <taxon>Dikarya</taxon>
        <taxon>Ascomycota</taxon>
        <taxon>Pezizomycotina</taxon>
        <taxon>Dothideomycetes</taxon>
        <taxon>Pleosporomycetidae</taxon>
        <taxon>Pleosporales</taxon>
        <taxon>Lophiostomataceae</taxon>
        <taxon>Lophiostoma</taxon>
    </lineage>
</organism>
<accession>A0A6A6TE94</accession>
<keyword evidence="1" id="KW-0812">Transmembrane</keyword>
<keyword evidence="1" id="KW-1133">Transmembrane helix</keyword>